<dbReference type="SFLD" id="SFLDG01062">
    <property type="entry name" value="methyltransferase_(Class_A)"/>
    <property type="match status" value="1"/>
</dbReference>
<dbReference type="Pfam" id="PF21016">
    <property type="entry name" value="RlmN_N"/>
    <property type="match status" value="1"/>
</dbReference>
<dbReference type="GeneID" id="78362998"/>
<reference evidence="17" key="1">
    <citation type="submission" date="2017-05" db="EMBL/GenBank/DDBJ databases">
        <title>Improved OligoMM genomes.</title>
        <authorList>
            <person name="Garzetti D."/>
        </authorList>
    </citation>
    <scope>NUCLEOTIDE SEQUENCE [LARGE SCALE GENOMIC DNA]</scope>
    <source>
        <strain evidence="17">YL45</strain>
    </source>
</reference>
<evidence type="ECO:0000256" key="5">
    <source>
        <dbReference type="ARBA" id="ARBA00022552"/>
    </source>
</evidence>
<keyword evidence="9 14" id="KW-0819">tRNA processing</keyword>
<keyword evidence="6 14" id="KW-0489">Methyltransferase</keyword>
<dbReference type="HAMAP" id="MF_01849">
    <property type="entry name" value="RNA_methyltr_RlmN"/>
    <property type="match status" value="1"/>
</dbReference>
<feature type="binding site" evidence="14">
    <location>
        <begin position="176"/>
        <end position="177"/>
    </location>
    <ligand>
        <name>S-adenosyl-L-methionine</name>
        <dbReference type="ChEBI" id="CHEBI:59789"/>
    </ligand>
</feature>
<comment type="catalytic activity">
    <reaction evidence="14">
        <text>adenosine(2503) in 23S rRNA + 2 reduced [2Fe-2S]-[ferredoxin] + 2 S-adenosyl-L-methionine = 2-methyladenosine(2503) in 23S rRNA + 5'-deoxyadenosine + L-methionine + 2 oxidized [2Fe-2S]-[ferredoxin] + S-adenosyl-L-homocysteine</text>
        <dbReference type="Rhea" id="RHEA:42916"/>
        <dbReference type="Rhea" id="RHEA-COMP:10000"/>
        <dbReference type="Rhea" id="RHEA-COMP:10001"/>
        <dbReference type="Rhea" id="RHEA-COMP:10152"/>
        <dbReference type="Rhea" id="RHEA-COMP:10282"/>
        <dbReference type="ChEBI" id="CHEBI:17319"/>
        <dbReference type="ChEBI" id="CHEBI:33737"/>
        <dbReference type="ChEBI" id="CHEBI:33738"/>
        <dbReference type="ChEBI" id="CHEBI:57844"/>
        <dbReference type="ChEBI" id="CHEBI:57856"/>
        <dbReference type="ChEBI" id="CHEBI:59789"/>
        <dbReference type="ChEBI" id="CHEBI:74411"/>
        <dbReference type="ChEBI" id="CHEBI:74497"/>
        <dbReference type="EC" id="2.1.1.192"/>
    </reaction>
</comment>
<dbReference type="PANTHER" id="PTHR30544">
    <property type="entry name" value="23S RRNA METHYLTRANSFERASE"/>
    <property type="match status" value="1"/>
</dbReference>
<dbReference type="FunFam" id="1.10.150.530:FF:000003">
    <property type="entry name" value="Dual-specificity RNA methyltransferase RlmN"/>
    <property type="match status" value="1"/>
</dbReference>
<comment type="cofactor">
    <cofactor evidence="14">
        <name>[4Fe-4S] cluster</name>
        <dbReference type="ChEBI" id="CHEBI:49883"/>
    </cofactor>
    <text evidence="14">Binds 1 [4Fe-4S] cluster. The cluster is coordinated with 3 cysteines and an exchangeable S-adenosyl-L-methionine.</text>
</comment>
<dbReference type="InterPro" id="IPR004383">
    <property type="entry name" value="rRNA_lsu_MTrfase_RlmN/Cfr"/>
</dbReference>
<evidence type="ECO:0000256" key="10">
    <source>
        <dbReference type="ARBA" id="ARBA00022723"/>
    </source>
</evidence>
<comment type="miscellaneous">
    <text evidence="14">Reaction proceeds by a ping-pong mechanism involving intermediate methylation of a conserved cysteine residue.</text>
</comment>
<feature type="binding site" evidence="14">
    <location>
        <position position="307"/>
    </location>
    <ligand>
        <name>S-adenosyl-L-methionine</name>
        <dbReference type="ChEBI" id="CHEBI:59789"/>
    </ligand>
</feature>
<evidence type="ECO:0000313" key="16">
    <source>
        <dbReference type="EMBL" id="OXE50814.1"/>
    </source>
</evidence>
<evidence type="ECO:0000256" key="14">
    <source>
        <dbReference type="HAMAP-Rule" id="MF_01849"/>
    </source>
</evidence>
<gene>
    <name evidence="14" type="primary">rlmN</name>
    <name evidence="16" type="ORF">ADH67_00480</name>
</gene>
<dbReference type="EMBL" id="NHMP01000001">
    <property type="protein sequence ID" value="OXE50814.1"/>
    <property type="molecule type" value="Genomic_DNA"/>
</dbReference>
<dbReference type="NCBIfam" id="TIGR00048">
    <property type="entry name" value="rRNA_mod_RlmN"/>
    <property type="match status" value="1"/>
</dbReference>
<keyword evidence="7 14" id="KW-0808">Transferase</keyword>
<dbReference type="PANTHER" id="PTHR30544:SF5">
    <property type="entry name" value="RADICAL SAM CORE DOMAIN-CONTAINING PROTEIN"/>
    <property type="match status" value="1"/>
</dbReference>
<protein>
    <recommendedName>
        <fullName evidence="14">Dual-specificity RNA methyltransferase RlmN</fullName>
        <ecNumber evidence="14">2.1.1.192</ecNumber>
    </recommendedName>
    <alternativeName>
        <fullName evidence="14">23S rRNA (adenine(2503)-C(2))-methyltransferase</fullName>
    </alternativeName>
    <alternativeName>
        <fullName evidence="14">23S rRNA m2A2503 methyltransferase</fullName>
    </alternativeName>
    <alternativeName>
        <fullName evidence="14">Ribosomal RNA large subunit methyltransferase N</fullName>
    </alternativeName>
    <alternativeName>
        <fullName evidence="14">tRNA (adenine(37)-C(2))-methyltransferase</fullName>
    </alternativeName>
    <alternativeName>
        <fullName evidence="14">tRNA m2A37 methyltransferase</fullName>
    </alternativeName>
</protein>
<comment type="caution">
    <text evidence="14">Lacks conserved residue(s) required for the propagation of feature annotation.</text>
</comment>
<dbReference type="InterPro" id="IPR027492">
    <property type="entry name" value="RNA_MTrfase_RlmN"/>
</dbReference>
<keyword evidence="4 14" id="KW-0963">Cytoplasm</keyword>
<feature type="active site" description="S-methylcysteine intermediate" evidence="14">
    <location>
        <position position="350"/>
    </location>
</feature>
<dbReference type="GO" id="GO:0005737">
    <property type="term" value="C:cytoplasm"/>
    <property type="evidence" value="ECO:0007669"/>
    <property type="project" value="UniProtKB-SubCell"/>
</dbReference>
<dbReference type="PIRSF" id="PIRSF006004">
    <property type="entry name" value="CHP00048"/>
    <property type="match status" value="1"/>
</dbReference>
<dbReference type="GO" id="GO:0051539">
    <property type="term" value="F:4 iron, 4 sulfur cluster binding"/>
    <property type="evidence" value="ECO:0007669"/>
    <property type="project" value="UniProtKB-UniRule"/>
</dbReference>
<dbReference type="RefSeq" id="WP_066590643.1">
    <property type="nucleotide sequence ID" value="NZ_CAJTBZ010000001.1"/>
</dbReference>
<dbReference type="SFLD" id="SFLDS00029">
    <property type="entry name" value="Radical_SAM"/>
    <property type="match status" value="1"/>
</dbReference>
<dbReference type="GO" id="GO:0030488">
    <property type="term" value="P:tRNA methylation"/>
    <property type="evidence" value="ECO:0007669"/>
    <property type="project" value="UniProtKB-UniRule"/>
</dbReference>
<comment type="similarity">
    <text evidence="2 14">Belongs to the radical SAM superfamily. RlmN family.</text>
</comment>
<feature type="domain" description="Radical SAM core" evidence="15">
    <location>
        <begin position="105"/>
        <end position="345"/>
    </location>
</feature>
<dbReference type="SMART" id="SM00729">
    <property type="entry name" value="Elp3"/>
    <property type="match status" value="1"/>
</dbReference>
<feature type="binding site" evidence="14">
    <location>
        <begin position="230"/>
        <end position="232"/>
    </location>
    <ligand>
        <name>S-adenosyl-L-methionine</name>
        <dbReference type="ChEBI" id="CHEBI:59789"/>
    </ligand>
</feature>
<feature type="binding site" evidence="14">
    <location>
        <position position="126"/>
    </location>
    <ligand>
        <name>[4Fe-4S] cluster</name>
        <dbReference type="ChEBI" id="CHEBI:49883"/>
        <note>4Fe-4S-S-AdoMet</note>
    </ligand>
</feature>
<keyword evidence="17" id="KW-1185">Reference proteome</keyword>
<evidence type="ECO:0000256" key="13">
    <source>
        <dbReference type="ARBA" id="ARBA00023157"/>
    </source>
</evidence>
<dbReference type="CDD" id="cd01335">
    <property type="entry name" value="Radical_SAM"/>
    <property type="match status" value="1"/>
</dbReference>
<feature type="binding site" evidence="14">
    <location>
        <position position="208"/>
    </location>
    <ligand>
        <name>S-adenosyl-L-methionine</name>
        <dbReference type="ChEBI" id="CHEBI:59789"/>
    </ligand>
</feature>
<dbReference type="InterPro" id="IPR058240">
    <property type="entry name" value="rSAM_sf"/>
</dbReference>
<dbReference type="InterPro" id="IPR013785">
    <property type="entry name" value="Aldolase_TIM"/>
</dbReference>
<keyword evidence="3 14" id="KW-0004">4Fe-4S</keyword>
<dbReference type="Proteomes" id="UP000214610">
    <property type="component" value="Unassembled WGS sequence"/>
</dbReference>
<feature type="binding site" evidence="14">
    <location>
        <position position="123"/>
    </location>
    <ligand>
        <name>[4Fe-4S] cluster</name>
        <dbReference type="ChEBI" id="CHEBI:49883"/>
        <note>4Fe-4S-S-AdoMet</note>
    </ligand>
</feature>
<dbReference type="GO" id="GO:0019843">
    <property type="term" value="F:rRNA binding"/>
    <property type="evidence" value="ECO:0007669"/>
    <property type="project" value="UniProtKB-UniRule"/>
</dbReference>
<keyword evidence="11 14" id="KW-0408">Iron</keyword>
<evidence type="ECO:0000256" key="12">
    <source>
        <dbReference type="ARBA" id="ARBA00023014"/>
    </source>
</evidence>
<keyword evidence="13 14" id="KW-1015">Disulfide bond</keyword>
<dbReference type="FunFam" id="3.20.20.70:FF:000008">
    <property type="entry name" value="Dual-specificity RNA methyltransferase RlmN"/>
    <property type="match status" value="1"/>
</dbReference>
<dbReference type="InterPro" id="IPR040072">
    <property type="entry name" value="Methyltransferase_A"/>
</dbReference>
<dbReference type="Gene3D" id="3.20.20.70">
    <property type="entry name" value="Aldolase class I"/>
    <property type="match status" value="1"/>
</dbReference>
<dbReference type="Gene3D" id="1.10.150.530">
    <property type="match status" value="1"/>
</dbReference>
<dbReference type="InterPro" id="IPR007197">
    <property type="entry name" value="rSAM"/>
</dbReference>
<keyword evidence="5 14" id="KW-0698">rRNA processing</keyword>
<comment type="catalytic activity">
    <reaction evidence="14">
        <text>adenosine(37) in tRNA + 2 reduced [2Fe-2S]-[ferredoxin] + 2 S-adenosyl-L-methionine = 2-methyladenosine(37) in tRNA + 5'-deoxyadenosine + L-methionine + 2 oxidized [2Fe-2S]-[ferredoxin] + S-adenosyl-L-homocysteine</text>
        <dbReference type="Rhea" id="RHEA:43332"/>
        <dbReference type="Rhea" id="RHEA-COMP:10000"/>
        <dbReference type="Rhea" id="RHEA-COMP:10001"/>
        <dbReference type="Rhea" id="RHEA-COMP:10162"/>
        <dbReference type="Rhea" id="RHEA-COMP:10485"/>
        <dbReference type="ChEBI" id="CHEBI:17319"/>
        <dbReference type="ChEBI" id="CHEBI:33737"/>
        <dbReference type="ChEBI" id="CHEBI:33738"/>
        <dbReference type="ChEBI" id="CHEBI:57844"/>
        <dbReference type="ChEBI" id="CHEBI:57856"/>
        <dbReference type="ChEBI" id="CHEBI:59789"/>
        <dbReference type="ChEBI" id="CHEBI:74411"/>
        <dbReference type="ChEBI" id="CHEBI:74497"/>
        <dbReference type="EC" id="2.1.1.192"/>
    </reaction>
</comment>
<dbReference type="GO" id="GO:0070475">
    <property type="term" value="P:rRNA base methylation"/>
    <property type="evidence" value="ECO:0007669"/>
    <property type="project" value="UniProtKB-UniRule"/>
</dbReference>
<dbReference type="GO" id="GO:0070040">
    <property type="term" value="F:rRNA (adenine(2503)-C2-)-methyltransferase activity"/>
    <property type="evidence" value="ECO:0007669"/>
    <property type="project" value="UniProtKB-UniRule"/>
</dbReference>
<keyword evidence="8 14" id="KW-0949">S-adenosyl-L-methionine</keyword>
<evidence type="ECO:0000256" key="1">
    <source>
        <dbReference type="ARBA" id="ARBA00004496"/>
    </source>
</evidence>
<dbReference type="InterPro" id="IPR006638">
    <property type="entry name" value="Elp3/MiaA/NifB-like_rSAM"/>
</dbReference>
<dbReference type="EC" id="2.1.1.192" evidence="14"/>
<proteinExistence type="inferred from homology"/>
<accession>A0A227KSE4</accession>
<comment type="function">
    <text evidence="14">Specifically methylates position 2 of adenine 2503 in 23S rRNA and position 2 of adenine 37 in tRNAs. m2A2503 modification seems to play a crucial role in the proofreading step occurring at the peptidyl transferase center and thus would serve to optimize ribosomal fidelity.</text>
</comment>
<feature type="binding site" evidence="14">
    <location>
        <position position="119"/>
    </location>
    <ligand>
        <name>[4Fe-4S] cluster</name>
        <dbReference type="ChEBI" id="CHEBI:49883"/>
        <note>4Fe-4S-S-AdoMet</note>
    </ligand>
</feature>
<dbReference type="GO" id="GO:0000049">
    <property type="term" value="F:tRNA binding"/>
    <property type="evidence" value="ECO:0007669"/>
    <property type="project" value="UniProtKB-UniRule"/>
</dbReference>
<evidence type="ECO:0000256" key="2">
    <source>
        <dbReference type="ARBA" id="ARBA00007544"/>
    </source>
</evidence>
<evidence type="ECO:0000256" key="6">
    <source>
        <dbReference type="ARBA" id="ARBA00022603"/>
    </source>
</evidence>
<evidence type="ECO:0000259" key="15">
    <source>
        <dbReference type="PROSITE" id="PS51918"/>
    </source>
</evidence>
<comment type="subcellular location">
    <subcellularLocation>
        <location evidence="1 14">Cytoplasm</location>
    </subcellularLocation>
</comment>
<dbReference type="GO" id="GO:0046872">
    <property type="term" value="F:metal ion binding"/>
    <property type="evidence" value="ECO:0007669"/>
    <property type="project" value="UniProtKB-KW"/>
</dbReference>
<evidence type="ECO:0000256" key="9">
    <source>
        <dbReference type="ARBA" id="ARBA00022694"/>
    </source>
</evidence>
<dbReference type="Pfam" id="PF04055">
    <property type="entry name" value="Radical_SAM"/>
    <property type="match status" value="1"/>
</dbReference>
<evidence type="ECO:0000256" key="3">
    <source>
        <dbReference type="ARBA" id="ARBA00022485"/>
    </source>
</evidence>
<dbReference type="SUPFAM" id="SSF102114">
    <property type="entry name" value="Radical SAM enzymes"/>
    <property type="match status" value="1"/>
</dbReference>
<dbReference type="SFLD" id="SFLDF00275">
    <property type="entry name" value="adenosine_C2_methyltransferase"/>
    <property type="match status" value="1"/>
</dbReference>
<evidence type="ECO:0000256" key="8">
    <source>
        <dbReference type="ARBA" id="ARBA00022691"/>
    </source>
</evidence>
<sequence length="381" mass="42396">MSVTSENKPKTNLLGLDQEGLKQFCDSLGEKPFRAVQLERWIHRRGAKTFDEMTDLAKSFRAKLSQIAEIKGPEILRDKISADETRKWLVDVGNGNAVEMVFIPESNRGTLCISTQAGCAMNCLFCSTGKQGFNRNLTTAEIIGQLWHAEHTLRQSRGINDENERVISNVVLMGMGEPLQNLDAVVPALNLMLDDHAYGLSRRRVTVSTSGLVRQIDKLAERCPVALAVSLHAPNNELRDKIMPVNKKHPIEDLLAACQRYLKVAPRDFITFEYIMIGGVNDSSKQAKELVKLVEKVPCKFNLIPFNPFPGSGLERSSEENVKAFSSILNDAGIVCTVRKVRGDDIDAACGQLAGEIKDRTKLAEKRAQRQILIKEITKPQ</sequence>
<organism evidence="16 17">
    <name type="scientific">Turicimonas muris</name>
    <dbReference type="NCBI Taxonomy" id="1796652"/>
    <lineage>
        <taxon>Bacteria</taxon>
        <taxon>Pseudomonadati</taxon>
        <taxon>Pseudomonadota</taxon>
        <taxon>Betaproteobacteria</taxon>
        <taxon>Burkholderiales</taxon>
        <taxon>Sutterellaceae</taxon>
        <taxon>Turicimonas</taxon>
    </lineage>
</organism>
<keyword evidence="10 14" id="KW-0479">Metal-binding</keyword>
<keyword evidence="12 14" id="KW-0411">Iron-sulfur</keyword>
<dbReference type="PROSITE" id="PS51918">
    <property type="entry name" value="RADICAL_SAM"/>
    <property type="match status" value="1"/>
</dbReference>
<evidence type="ECO:0000256" key="7">
    <source>
        <dbReference type="ARBA" id="ARBA00022679"/>
    </source>
</evidence>
<dbReference type="InterPro" id="IPR048641">
    <property type="entry name" value="RlmN_N"/>
</dbReference>
<comment type="caution">
    <text evidence="16">The sequence shown here is derived from an EMBL/GenBank/DDBJ whole genome shotgun (WGS) entry which is preliminary data.</text>
</comment>
<evidence type="ECO:0000313" key="17">
    <source>
        <dbReference type="Proteomes" id="UP000214610"/>
    </source>
</evidence>
<name>A0A227KSE4_9BURK</name>
<dbReference type="GO" id="GO:0002935">
    <property type="term" value="F:tRNA (adenine(37)-C2)-methyltransferase activity"/>
    <property type="evidence" value="ECO:0007669"/>
    <property type="project" value="UniProtKB-UniRule"/>
</dbReference>
<dbReference type="AlphaFoldDB" id="A0A227KSE4"/>
<feature type="active site" description="Proton acceptor" evidence="14">
    <location>
        <position position="99"/>
    </location>
</feature>
<evidence type="ECO:0000256" key="11">
    <source>
        <dbReference type="ARBA" id="ARBA00023004"/>
    </source>
</evidence>
<evidence type="ECO:0000256" key="4">
    <source>
        <dbReference type="ARBA" id="ARBA00022490"/>
    </source>
</evidence>